<dbReference type="AlphaFoldDB" id="A0A1G9RAB6"/>
<keyword evidence="7" id="KW-0997">Cell inner membrane</keyword>
<feature type="coiled-coil region" evidence="7">
    <location>
        <begin position="31"/>
        <end position="72"/>
    </location>
</feature>
<keyword evidence="3 7" id="KW-0812">Transmembrane</keyword>
<evidence type="ECO:0000256" key="5">
    <source>
        <dbReference type="ARBA" id="ARBA00023136"/>
    </source>
</evidence>
<proteinExistence type="inferred from homology"/>
<keyword evidence="2 7" id="KW-0132">Cell division</keyword>
<comment type="similarity">
    <text evidence="7">Belongs to the FtsB family.</text>
</comment>
<dbReference type="Pfam" id="PF04977">
    <property type="entry name" value="DivIC"/>
    <property type="match status" value="1"/>
</dbReference>
<comment type="function">
    <text evidence="7">Essential cell division protein. May link together the upstream cell division proteins, which are predominantly cytoplasmic, with the downstream cell division proteins, which are predominantly periplasmic.</text>
</comment>
<feature type="topological domain" description="Periplasmic" evidence="7">
    <location>
        <begin position="24"/>
        <end position="94"/>
    </location>
</feature>
<dbReference type="PANTHER" id="PTHR37485">
    <property type="entry name" value="CELL DIVISION PROTEIN FTSB"/>
    <property type="match status" value="1"/>
</dbReference>
<keyword evidence="7" id="KW-0175">Coiled coil</keyword>
<keyword evidence="5 7" id="KW-0472">Membrane</keyword>
<keyword evidence="4 7" id="KW-1133">Transmembrane helix</keyword>
<comment type="subunit">
    <text evidence="7">Part of a complex composed of FtsB, FtsL and FtsQ.</text>
</comment>
<dbReference type="InterPro" id="IPR007060">
    <property type="entry name" value="FtsL/DivIC"/>
</dbReference>
<evidence type="ECO:0000313" key="8">
    <source>
        <dbReference type="EMBL" id="SDM19345.1"/>
    </source>
</evidence>
<dbReference type="InterPro" id="IPR023081">
    <property type="entry name" value="Cell_div_FtsB"/>
</dbReference>
<name>A0A1G9RAB6_9BURK</name>
<dbReference type="Proteomes" id="UP000198552">
    <property type="component" value="Unassembled WGS sequence"/>
</dbReference>
<keyword evidence="6 7" id="KW-0131">Cell cycle</keyword>
<dbReference type="EMBL" id="FNHP01000003">
    <property type="protein sequence ID" value="SDM19345.1"/>
    <property type="molecule type" value="Genomic_DNA"/>
</dbReference>
<evidence type="ECO:0000256" key="1">
    <source>
        <dbReference type="ARBA" id="ARBA00022475"/>
    </source>
</evidence>
<sequence length="94" mass="10537">MGTRTVALLLVLLLVGLHAQLWTGRGSIGQVREMRQQLTDQQAANARARLANERLAAEVQDLREGLDMVEERARTELGMVRQGEIYVQVTPGRR</sequence>
<reference evidence="9" key="1">
    <citation type="submission" date="2016-10" db="EMBL/GenBank/DDBJ databases">
        <authorList>
            <person name="Varghese N."/>
            <person name="Submissions S."/>
        </authorList>
    </citation>
    <scope>NUCLEOTIDE SEQUENCE [LARGE SCALE GENOMIC DNA]</scope>
    <source>
        <strain evidence="9">EPL6</strain>
    </source>
</reference>
<feature type="topological domain" description="Cytoplasmic" evidence="7">
    <location>
        <begin position="1"/>
        <end position="5"/>
    </location>
</feature>
<keyword evidence="9" id="KW-1185">Reference proteome</keyword>
<dbReference type="RefSeq" id="WP_091567795.1">
    <property type="nucleotide sequence ID" value="NZ_FNHP01000003.1"/>
</dbReference>
<dbReference type="PANTHER" id="PTHR37485:SF1">
    <property type="entry name" value="CELL DIVISION PROTEIN FTSB"/>
    <property type="match status" value="1"/>
</dbReference>
<dbReference type="GO" id="GO:0030428">
    <property type="term" value="C:cell septum"/>
    <property type="evidence" value="ECO:0007669"/>
    <property type="project" value="TreeGrafter"/>
</dbReference>
<evidence type="ECO:0000256" key="3">
    <source>
        <dbReference type="ARBA" id="ARBA00022692"/>
    </source>
</evidence>
<organism evidence="8 9">
    <name type="scientific">Oryzisolibacter propanilivorax</name>
    <dbReference type="NCBI Taxonomy" id="1527607"/>
    <lineage>
        <taxon>Bacteria</taxon>
        <taxon>Pseudomonadati</taxon>
        <taxon>Pseudomonadota</taxon>
        <taxon>Betaproteobacteria</taxon>
        <taxon>Burkholderiales</taxon>
        <taxon>Comamonadaceae</taxon>
        <taxon>Oryzisolibacter</taxon>
    </lineage>
</organism>
<keyword evidence="1 7" id="KW-1003">Cell membrane</keyword>
<evidence type="ECO:0000256" key="6">
    <source>
        <dbReference type="ARBA" id="ARBA00023306"/>
    </source>
</evidence>
<evidence type="ECO:0000256" key="2">
    <source>
        <dbReference type="ARBA" id="ARBA00022618"/>
    </source>
</evidence>
<protein>
    <recommendedName>
        <fullName evidence="7">Cell division protein FtsB</fullName>
    </recommendedName>
</protein>
<dbReference type="GO" id="GO:0005886">
    <property type="term" value="C:plasma membrane"/>
    <property type="evidence" value="ECO:0007669"/>
    <property type="project" value="UniProtKB-SubCell"/>
</dbReference>
<gene>
    <name evidence="7" type="primary">ftsB</name>
    <name evidence="8" type="ORF">SAMN05428957_10392</name>
</gene>
<dbReference type="STRING" id="1527607.SAMN05428957_10392"/>
<evidence type="ECO:0000256" key="4">
    <source>
        <dbReference type="ARBA" id="ARBA00022989"/>
    </source>
</evidence>
<dbReference type="OrthoDB" id="7061211at2"/>
<evidence type="ECO:0000256" key="7">
    <source>
        <dbReference type="HAMAP-Rule" id="MF_00599"/>
    </source>
</evidence>
<dbReference type="HAMAP" id="MF_00599">
    <property type="entry name" value="FtsB"/>
    <property type="match status" value="1"/>
</dbReference>
<accession>A0A1G9RAB6</accession>
<evidence type="ECO:0000313" key="9">
    <source>
        <dbReference type="Proteomes" id="UP000198552"/>
    </source>
</evidence>
<dbReference type="GO" id="GO:0043093">
    <property type="term" value="P:FtsZ-dependent cytokinesis"/>
    <property type="evidence" value="ECO:0007669"/>
    <property type="project" value="UniProtKB-UniRule"/>
</dbReference>
<comment type="subcellular location">
    <subcellularLocation>
        <location evidence="7">Cell inner membrane</location>
        <topology evidence="7">Single-pass type II membrane protein</topology>
    </subcellularLocation>
    <text evidence="7">Localizes to the division septum.</text>
</comment>
<dbReference type="GO" id="GO:0032153">
    <property type="term" value="C:cell division site"/>
    <property type="evidence" value="ECO:0007669"/>
    <property type="project" value="UniProtKB-UniRule"/>
</dbReference>